<dbReference type="RefSeq" id="WP_065726486.1">
    <property type="nucleotide sequence ID" value="NZ_CP016428.1"/>
</dbReference>
<reference evidence="1 2" key="1">
    <citation type="submission" date="2016-07" db="EMBL/GenBank/DDBJ databases">
        <title>Complete genome sequence of Bradyrhizobium icense LMTR 13T, a potential inoculant strain isolated from lima bean (Phaseolus lunatus) in Peru.</title>
        <authorList>
            <person name="Ormeno-Orrillo E."/>
            <person name="Duran D."/>
            <person name="Rogel M.A."/>
            <person name="Rey L."/>
            <person name="Imperial J."/>
            <person name="Ruiz-Argueso T."/>
            <person name="Martinez-Romero E."/>
        </authorList>
    </citation>
    <scope>NUCLEOTIDE SEQUENCE [LARGE SCALE GENOMIC DNA]</scope>
    <source>
        <strain evidence="1 2">LMTR 13</strain>
    </source>
</reference>
<dbReference type="AlphaFoldDB" id="A0A1B1U8R6"/>
<organism evidence="1 2">
    <name type="scientific">Bradyrhizobium icense</name>
    <dbReference type="NCBI Taxonomy" id="1274631"/>
    <lineage>
        <taxon>Bacteria</taxon>
        <taxon>Pseudomonadati</taxon>
        <taxon>Pseudomonadota</taxon>
        <taxon>Alphaproteobacteria</taxon>
        <taxon>Hyphomicrobiales</taxon>
        <taxon>Nitrobacteraceae</taxon>
        <taxon>Bradyrhizobium</taxon>
    </lineage>
</organism>
<protein>
    <submittedName>
        <fullName evidence="1">Uncharacterized protein</fullName>
    </submittedName>
</protein>
<name>A0A1B1U8R6_9BRAD</name>
<dbReference type="STRING" id="1274631.LMTR13_02160"/>
<dbReference type="Proteomes" id="UP000092839">
    <property type="component" value="Chromosome"/>
</dbReference>
<gene>
    <name evidence="1" type="ORF">LMTR13_02160</name>
</gene>
<dbReference type="KEGG" id="bic:LMTR13_02160"/>
<evidence type="ECO:0000313" key="1">
    <source>
        <dbReference type="EMBL" id="ANV99169.1"/>
    </source>
</evidence>
<dbReference type="OrthoDB" id="1495085at2"/>
<sequence length="125" mass="13464">MAKRTVLAIGIEPSLVDFSAFPGLTAELVTSYIGAQLEQLRAMGYEADSCLIDLGDTAEAVAAAALGAKHYDCVVIGAGLREPRERLHLFERIINLVHLAAPQTRICFNTTPADTVEAVQRWVAP</sequence>
<dbReference type="EMBL" id="CP016428">
    <property type="protein sequence ID" value="ANV99169.1"/>
    <property type="molecule type" value="Genomic_DNA"/>
</dbReference>
<evidence type="ECO:0000313" key="2">
    <source>
        <dbReference type="Proteomes" id="UP000092839"/>
    </source>
</evidence>
<proteinExistence type="predicted"/>
<keyword evidence="2" id="KW-1185">Reference proteome</keyword>
<accession>A0A1B1U8R6</accession>